<keyword evidence="4" id="KW-0489">Methyltransferase</keyword>
<dbReference type="GO" id="GO:0008168">
    <property type="term" value="F:methyltransferase activity"/>
    <property type="evidence" value="ECO:0007669"/>
    <property type="project" value="UniProtKB-KW"/>
</dbReference>
<evidence type="ECO:0000313" key="5">
    <source>
        <dbReference type="Proteomes" id="UP000264589"/>
    </source>
</evidence>
<proteinExistence type="predicted"/>
<evidence type="ECO:0000259" key="2">
    <source>
        <dbReference type="Pfam" id="PF13649"/>
    </source>
</evidence>
<dbReference type="InterPro" id="IPR050723">
    <property type="entry name" value="CFA/CMAS"/>
</dbReference>
<comment type="caution">
    <text evidence="4">The sequence shown here is derived from an EMBL/GenBank/DDBJ whole genome shotgun (WGS) entry which is preliminary data.</text>
</comment>
<evidence type="ECO:0000259" key="1">
    <source>
        <dbReference type="Pfam" id="PF10119"/>
    </source>
</evidence>
<name>A0A371RI85_9PROT</name>
<sequence>MTPDQIDYDALPYASLPFPQTQPARLAALAALHGCHVPAVETATVLELGCASGGNIIPLAARFPEARFEGVDLADRHIRDGNQLIEELSLKNISLRQGDISQLNLGARKYDFIICHGVFSWTPQPVREAILKICAASLTETGLAYISYNTYPGWGLRMAVREICQRHIDPGTDPITAIAEARSVLEAYAGCLDPKTPYGSALKDEIAQCVRMTDPHFQGEFLGPFNEPCHFHDFVEWAEGHGLSYVCDAAPPEQDVSSLGPLLEQEHPIITAVDHLSRTQGADFVSGRKFRRSILRRADAKKDNKAHGEVLQSLHYACSMVREAEEGGTLTFRHGESRIRTNDPVAGKALSLLEDAYPETRTLDEIADIALVGTGASQPGAADRLHDALWRTIEAGHVKVSTIPLRNGSAADDRPALWPVARAQLAQGMVEVSSRLHEPVALRGPVRFIARLMDGTRTREALVEEICTAVSEGRLDIGDQNATPNQKADPARIIAALDHLLQECQRSGLLAVEEDMSGQE</sequence>
<dbReference type="SUPFAM" id="SSF53335">
    <property type="entry name" value="S-adenosyl-L-methionine-dependent methyltransferases"/>
    <property type="match status" value="1"/>
</dbReference>
<dbReference type="InterPro" id="IPR041698">
    <property type="entry name" value="Methyltransf_25"/>
</dbReference>
<dbReference type="Gene3D" id="3.40.50.150">
    <property type="entry name" value="Vaccinia Virus protein VP39"/>
    <property type="match status" value="1"/>
</dbReference>
<evidence type="ECO:0000259" key="3">
    <source>
        <dbReference type="Pfam" id="PF21782"/>
    </source>
</evidence>
<keyword evidence="5" id="KW-1185">Reference proteome</keyword>
<dbReference type="RefSeq" id="WP_116391794.1">
    <property type="nucleotide sequence ID" value="NZ_QUQO01000001.1"/>
</dbReference>
<dbReference type="InterPro" id="IPR048976">
    <property type="entry name" value="WHD_PKMT"/>
</dbReference>
<accession>A0A371RI85</accession>
<dbReference type="Proteomes" id="UP000264589">
    <property type="component" value="Unassembled WGS sequence"/>
</dbReference>
<protein>
    <submittedName>
        <fullName evidence="4">Methyltransferase domain-containing protein</fullName>
    </submittedName>
</protein>
<dbReference type="PANTHER" id="PTHR43667:SF2">
    <property type="entry name" value="FATTY ACID C-METHYL TRANSFERASE"/>
    <property type="match status" value="1"/>
</dbReference>
<reference evidence="4 5" key="1">
    <citation type="submission" date="2018-08" db="EMBL/GenBank/DDBJ databases">
        <title>Parvularcula sp. SM1705, isolated from surface water of the South Sea China.</title>
        <authorList>
            <person name="Sun L."/>
        </authorList>
    </citation>
    <scope>NUCLEOTIDE SEQUENCE [LARGE SCALE GENOMIC DNA]</scope>
    <source>
        <strain evidence="4 5">SM1705</strain>
    </source>
</reference>
<dbReference type="Pfam" id="PF21782">
    <property type="entry name" value="WHD_PKMT"/>
    <property type="match status" value="1"/>
</dbReference>
<dbReference type="OrthoDB" id="5298787at2"/>
<dbReference type="PANTHER" id="PTHR43667">
    <property type="entry name" value="CYCLOPROPANE-FATTY-ACYL-PHOSPHOLIPID SYNTHASE"/>
    <property type="match status" value="1"/>
</dbReference>
<feature type="domain" description="PKMT C-terminal winged helix" evidence="3">
    <location>
        <begin position="413"/>
        <end position="509"/>
    </location>
</feature>
<dbReference type="Pfam" id="PF13649">
    <property type="entry name" value="Methyltransf_25"/>
    <property type="match status" value="1"/>
</dbReference>
<organism evidence="4 5">
    <name type="scientific">Parvularcula marina</name>
    <dbReference type="NCBI Taxonomy" id="2292771"/>
    <lineage>
        <taxon>Bacteria</taxon>
        <taxon>Pseudomonadati</taxon>
        <taxon>Pseudomonadota</taxon>
        <taxon>Alphaproteobacteria</taxon>
        <taxon>Parvularculales</taxon>
        <taxon>Parvularculaceae</taxon>
        <taxon>Parvularcula</taxon>
    </lineage>
</organism>
<dbReference type="InParanoid" id="A0A371RI85"/>
<dbReference type="InterPro" id="IPR029063">
    <property type="entry name" value="SAM-dependent_MTases_sf"/>
</dbReference>
<gene>
    <name evidence="4" type="ORF">DX908_07785</name>
</gene>
<feature type="domain" description="Methyltransferase regulatory" evidence="1">
    <location>
        <begin position="220"/>
        <end position="296"/>
    </location>
</feature>
<keyword evidence="4" id="KW-0808">Transferase</keyword>
<evidence type="ECO:0000313" key="4">
    <source>
        <dbReference type="EMBL" id="RFB05163.1"/>
    </source>
</evidence>
<dbReference type="EMBL" id="QUQO01000001">
    <property type="protein sequence ID" value="RFB05163.1"/>
    <property type="molecule type" value="Genomic_DNA"/>
</dbReference>
<dbReference type="Pfam" id="PF10119">
    <property type="entry name" value="MethyTransf_Reg"/>
    <property type="match status" value="1"/>
</dbReference>
<dbReference type="CDD" id="cd02440">
    <property type="entry name" value="AdoMet_MTases"/>
    <property type="match status" value="1"/>
</dbReference>
<dbReference type="GO" id="GO:0032259">
    <property type="term" value="P:methylation"/>
    <property type="evidence" value="ECO:0007669"/>
    <property type="project" value="UniProtKB-KW"/>
</dbReference>
<dbReference type="InterPro" id="IPR018773">
    <property type="entry name" value="MeTrfase_reg_dom_prd"/>
</dbReference>
<feature type="domain" description="Methyltransferase" evidence="2">
    <location>
        <begin position="45"/>
        <end position="142"/>
    </location>
</feature>
<dbReference type="AlphaFoldDB" id="A0A371RI85"/>